<evidence type="ECO:0000256" key="2">
    <source>
        <dbReference type="ARBA" id="ARBA00010183"/>
    </source>
</evidence>
<dbReference type="CDD" id="cd10845">
    <property type="entry name" value="DSRM_RNAse_III_family"/>
    <property type="match status" value="1"/>
</dbReference>
<keyword evidence="6 9" id="KW-0255">Endonuclease</keyword>
<gene>
    <name evidence="9" type="primary">rnc</name>
    <name evidence="12" type="ORF">A2228_01445</name>
</gene>
<dbReference type="Pfam" id="PF00035">
    <property type="entry name" value="dsrm"/>
    <property type="match status" value="1"/>
</dbReference>
<dbReference type="InterPro" id="IPR000999">
    <property type="entry name" value="RNase_III_dom"/>
</dbReference>
<feature type="domain" description="RNase III" evidence="11">
    <location>
        <begin position="6"/>
        <end position="134"/>
    </location>
</feature>
<accession>A0A1F5F3I7</accession>
<dbReference type="InterPro" id="IPR011907">
    <property type="entry name" value="RNase_III"/>
</dbReference>
<dbReference type="SUPFAM" id="SSF69065">
    <property type="entry name" value="RNase III domain-like"/>
    <property type="match status" value="1"/>
</dbReference>
<keyword evidence="5 9" id="KW-0540">Nuclease</keyword>
<feature type="active site" evidence="9">
    <location>
        <position position="123"/>
    </location>
</feature>
<evidence type="ECO:0000313" key="12">
    <source>
        <dbReference type="EMBL" id="OGD73914.1"/>
    </source>
</evidence>
<comment type="subunit">
    <text evidence="9">Homodimer.</text>
</comment>
<evidence type="ECO:0000256" key="4">
    <source>
        <dbReference type="ARBA" id="ARBA00022664"/>
    </source>
</evidence>
<dbReference type="GO" id="GO:0003725">
    <property type="term" value="F:double-stranded RNA binding"/>
    <property type="evidence" value="ECO:0007669"/>
    <property type="project" value="TreeGrafter"/>
</dbReference>
<evidence type="ECO:0000256" key="1">
    <source>
        <dbReference type="ARBA" id="ARBA00000109"/>
    </source>
</evidence>
<keyword evidence="4 9" id="KW-0507">mRNA processing</keyword>
<dbReference type="EMBL" id="MFAK01000044">
    <property type="protein sequence ID" value="OGD73914.1"/>
    <property type="molecule type" value="Genomic_DNA"/>
</dbReference>
<keyword evidence="9" id="KW-0699">rRNA-binding</keyword>
<dbReference type="HAMAP" id="MF_00104">
    <property type="entry name" value="RNase_III"/>
    <property type="match status" value="1"/>
</dbReference>
<feature type="domain" description="DRBM" evidence="10">
    <location>
        <begin position="161"/>
        <end position="230"/>
    </location>
</feature>
<dbReference type="GO" id="GO:0006397">
    <property type="term" value="P:mRNA processing"/>
    <property type="evidence" value="ECO:0007669"/>
    <property type="project" value="UniProtKB-UniRule"/>
</dbReference>
<dbReference type="GO" id="GO:0008033">
    <property type="term" value="P:tRNA processing"/>
    <property type="evidence" value="ECO:0007669"/>
    <property type="project" value="UniProtKB-KW"/>
</dbReference>
<dbReference type="FunFam" id="3.30.160.20:FF:000007">
    <property type="entry name" value="Double-stranded RNA-binding protein Staufen homolog 1"/>
    <property type="match status" value="1"/>
</dbReference>
<dbReference type="GO" id="GO:0006364">
    <property type="term" value="P:rRNA processing"/>
    <property type="evidence" value="ECO:0007669"/>
    <property type="project" value="UniProtKB-UniRule"/>
</dbReference>
<dbReference type="GO" id="GO:0019843">
    <property type="term" value="F:rRNA binding"/>
    <property type="evidence" value="ECO:0007669"/>
    <property type="project" value="UniProtKB-KW"/>
</dbReference>
<feature type="active site" evidence="9">
    <location>
        <position position="51"/>
    </location>
</feature>
<dbReference type="Pfam" id="PF14622">
    <property type="entry name" value="Ribonucleas_3_3"/>
    <property type="match status" value="1"/>
</dbReference>
<comment type="catalytic activity">
    <reaction evidence="1 9">
        <text>Endonucleolytic cleavage to 5'-phosphomonoester.</text>
        <dbReference type="EC" id="3.1.26.3"/>
    </reaction>
</comment>
<comment type="subcellular location">
    <subcellularLocation>
        <location evidence="9">Cytoplasm</location>
    </subcellularLocation>
</comment>
<keyword evidence="8 9" id="KW-0694">RNA-binding</keyword>
<dbReference type="InterPro" id="IPR014720">
    <property type="entry name" value="dsRBD_dom"/>
</dbReference>
<evidence type="ECO:0000256" key="7">
    <source>
        <dbReference type="ARBA" id="ARBA00022801"/>
    </source>
</evidence>
<keyword evidence="9" id="KW-0819">tRNA processing</keyword>
<dbReference type="AlphaFoldDB" id="A0A1F5F3I7"/>
<dbReference type="SMART" id="SM00535">
    <property type="entry name" value="RIBOc"/>
    <property type="match status" value="1"/>
</dbReference>
<dbReference type="FunFam" id="1.10.1520.10:FF:000001">
    <property type="entry name" value="Ribonuclease 3"/>
    <property type="match status" value="1"/>
</dbReference>
<keyword evidence="7 9" id="KW-0378">Hydrolase</keyword>
<evidence type="ECO:0000259" key="10">
    <source>
        <dbReference type="PROSITE" id="PS50137"/>
    </source>
</evidence>
<evidence type="ECO:0000256" key="6">
    <source>
        <dbReference type="ARBA" id="ARBA00022759"/>
    </source>
</evidence>
<dbReference type="GO" id="GO:0046872">
    <property type="term" value="F:metal ion binding"/>
    <property type="evidence" value="ECO:0007669"/>
    <property type="project" value="UniProtKB-KW"/>
</dbReference>
<evidence type="ECO:0000256" key="9">
    <source>
        <dbReference type="HAMAP-Rule" id="MF_00104"/>
    </source>
</evidence>
<dbReference type="PROSITE" id="PS00517">
    <property type="entry name" value="RNASE_3_1"/>
    <property type="match status" value="1"/>
</dbReference>
<dbReference type="InterPro" id="IPR036389">
    <property type="entry name" value="RNase_III_sf"/>
</dbReference>
<dbReference type="EC" id="3.1.26.3" evidence="9"/>
<dbReference type="SMART" id="SM00358">
    <property type="entry name" value="DSRM"/>
    <property type="match status" value="1"/>
</dbReference>
<dbReference type="PANTHER" id="PTHR11207">
    <property type="entry name" value="RIBONUCLEASE III"/>
    <property type="match status" value="1"/>
</dbReference>
<evidence type="ECO:0000256" key="8">
    <source>
        <dbReference type="ARBA" id="ARBA00022884"/>
    </source>
</evidence>
<proteinExistence type="inferred from homology"/>
<feature type="binding site" evidence="9">
    <location>
        <position position="47"/>
    </location>
    <ligand>
        <name>Mg(2+)</name>
        <dbReference type="ChEBI" id="CHEBI:18420"/>
    </ligand>
</feature>
<evidence type="ECO:0000256" key="3">
    <source>
        <dbReference type="ARBA" id="ARBA00022552"/>
    </source>
</evidence>
<dbReference type="CDD" id="cd00593">
    <property type="entry name" value="RIBOc"/>
    <property type="match status" value="1"/>
</dbReference>
<dbReference type="GO" id="GO:0010468">
    <property type="term" value="P:regulation of gene expression"/>
    <property type="evidence" value="ECO:0007669"/>
    <property type="project" value="TreeGrafter"/>
</dbReference>
<feature type="binding site" evidence="9">
    <location>
        <position position="123"/>
    </location>
    <ligand>
        <name>Mg(2+)</name>
        <dbReference type="ChEBI" id="CHEBI:18420"/>
    </ligand>
</feature>
<name>A0A1F5F3I7_9BACT</name>
<protein>
    <recommendedName>
        <fullName evidence="9">Ribonuclease 3</fullName>
        <ecNumber evidence="9">3.1.26.3</ecNumber>
    </recommendedName>
    <alternativeName>
        <fullName evidence="9">Ribonuclease III</fullName>
        <shortName evidence="9">RNase III</shortName>
    </alternativeName>
</protein>
<reference evidence="12 13" key="1">
    <citation type="journal article" date="2016" name="Nat. Commun.">
        <title>Thousands of microbial genomes shed light on interconnected biogeochemical processes in an aquifer system.</title>
        <authorList>
            <person name="Anantharaman K."/>
            <person name="Brown C.T."/>
            <person name="Hug L.A."/>
            <person name="Sharon I."/>
            <person name="Castelle C.J."/>
            <person name="Probst A.J."/>
            <person name="Thomas B.C."/>
            <person name="Singh A."/>
            <person name="Wilkins M.J."/>
            <person name="Karaoz U."/>
            <person name="Brodie E.L."/>
            <person name="Williams K.H."/>
            <person name="Hubbard S.S."/>
            <person name="Banfield J.F."/>
        </authorList>
    </citation>
    <scope>NUCLEOTIDE SEQUENCE [LARGE SCALE GENOMIC DNA]</scope>
</reference>
<dbReference type="PROSITE" id="PS50137">
    <property type="entry name" value="DS_RBD"/>
    <property type="match status" value="1"/>
</dbReference>
<dbReference type="SUPFAM" id="SSF54768">
    <property type="entry name" value="dsRNA-binding domain-like"/>
    <property type="match status" value="1"/>
</dbReference>
<dbReference type="Gene3D" id="3.30.160.20">
    <property type="match status" value="1"/>
</dbReference>
<sequence>MPKNNLVPLLSQLNLTPKNEHLIHNAFVHRSYLNESKDFEESNERLEYLGDAVLELIVSQYLFESYPDFQEGMLTNLRAALVRTESLALVATELGFPPLLLMSKGEEATGGRQNISILADTFEAFLGALYLDQGLVPCQQILEVHLLPQTKTILKTQAYKDNKSLLQEIAQARYKATPLYSLLTESGPDHDKNFVMQVTIDGKNYAEGQGKSKQAAQEDAAYHTLEQITKS</sequence>
<keyword evidence="9" id="KW-0963">Cytoplasm</keyword>
<dbReference type="Proteomes" id="UP000176191">
    <property type="component" value="Unassembled WGS sequence"/>
</dbReference>
<comment type="caution">
    <text evidence="12">The sequence shown here is derived from an EMBL/GenBank/DDBJ whole genome shotgun (WGS) entry which is preliminary data.</text>
</comment>
<keyword evidence="3 9" id="KW-0698">rRNA processing</keyword>
<comment type="function">
    <text evidence="9">Digests double-stranded RNA. Involved in the processing of primary rRNA transcript to yield the immediate precursors to the large and small rRNAs (23S and 16S). Processes some mRNAs, and tRNAs when they are encoded in the rRNA operon. Processes pre-crRNA and tracrRNA of type II CRISPR loci if present in the organism.</text>
</comment>
<evidence type="ECO:0000313" key="13">
    <source>
        <dbReference type="Proteomes" id="UP000176191"/>
    </source>
</evidence>
<dbReference type="Gene3D" id="1.10.1520.10">
    <property type="entry name" value="Ribonuclease III domain"/>
    <property type="match status" value="1"/>
</dbReference>
<evidence type="ECO:0000259" key="11">
    <source>
        <dbReference type="PROSITE" id="PS50142"/>
    </source>
</evidence>
<keyword evidence="9" id="KW-0479">Metal-binding</keyword>
<dbReference type="PROSITE" id="PS50142">
    <property type="entry name" value="RNASE_3_2"/>
    <property type="match status" value="1"/>
</dbReference>
<comment type="cofactor">
    <cofactor evidence="9">
        <name>Mg(2+)</name>
        <dbReference type="ChEBI" id="CHEBI:18420"/>
    </cofactor>
</comment>
<organism evidence="12 13">
    <name type="scientific">Candidatus Collierbacteria bacterium RIFOXYA2_FULL_46_10</name>
    <dbReference type="NCBI Taxonomy" id="1817726"/>
    <lineage>
        <taxon>Bacteria</taxon>
        <taxon>Candidatus Collieribacteriota</taxon>
    </lineage>
</organism>
<dbReference type="PANTHER" id="PTHR11207:SF0">
    <property type="entry name" value="RIBONUCLEASE 3"/>
    <property type="match status" value="1"/>
</dbReference>
<evidence type="ECO:0000256" key="5">
    <source>
        <dbReference type="ARBA" id="ARBA00022722"/>
    </source>
</evidence>
<comment type="similarity">
    <text evidence="2">Belongs to the ribonuclease III family.</text>
</comment>
<dbReference type="GO" id="GO:0005737">
    <property type="term" value="C:cytoplasm"/>
    <property type="evidence" value="ECO:0007669"/>
    <property type="project" value="UniProtKB-SubCell"/>
</dbReference>
<keyword evidence="9" id="KW-0460">Magnesium</keyword>
<dbReference type="GO" id="GO:0004525">
    <property type="term" value="F:ribonuclease III activity"/>
    <property type="evidence" value="ECO:0007669"/>
    <property type="project" value="UniProtKB-UniRule"/>
</dbReference>
<dbReference type="NCBIfam" id="TIGR02191">
    <property type="entry name" value="RNaseIII"/>
    <property type="match status" value="1"/>
</dbReference>
<feature type="binding site" evidence="9">
    <location>
        <position position="120"/>
    </location>
    <ligand>
        <name>Mg(2+)</name>
        <dbReference type="ChEBI" id="CHEBI:18420"/>
    </ligand>
</feature>